<dbReference type="InterPro" id="IPR033788">
    <property type="entry name" value="VbhA-like"/>
</dbReference>
<name>A0A1I0D0X3_9FIRM</name>
<keyword evidence="10" id="KW-1185">Reference proteome</keyword>
<keyword evidence="1" id="KW-0808">Transferase</keyword>
<evidence type="ECO:0000256" key="1">
    <source>
        <dbReference type="ARBA" id="ARBA00022679"/>
    </source>
</evidence>
<dbReference type="SUPFAM" id="SSF140931">
    <property type="entry name" value="Fic-like"/>
    <property type="match status" value="1"/>
</dbReference>
<dbReference type="Gene3D" id="1.10.3290.10">
    <property type="entry name" value="Fido-like domain"/>
    <property type="match status" value="1"/>
</dbReference>
<evidence type="ECO:0000256" key="5">
    <source>
        <dbReference type="ARBA" id="ARBA00034531"/>
    </source>
</evidence>
<dbReference type="InterPro" id="IPR003812">
    <property type="entry name" value="Fido"/>
</dbReference>
<evidence type="ECO:0000256" key="2">
    <source>
        <dbReference type="ARBA" id="ARBA00022695"/>
    </source>
</evidence>
<keyword evidence="4" id="KW-0067">ATP-binding</keyword>
<dbReference type="GO" id="GO:0005524">
    <property type="term" value="F:ATP binding"/>
    <property type="evidence" value="ECO:0007669"/>
    <property type="project" value="UniProtKB-KW"/>
</dbReference>
<protein>
    <recommendedName>
        <fullName evidence="5">protein adenylyltransferase</fullName>
        <ecNumber evidence="5">2.7.7.108</ecNumber>
    </recommendedName>
</protein>
<dbReference type="EMBL" id="FOIN01000004">
    <property type="protein sequence ID" value="SET25728.1"/>
    <property type="molecule type" value="Genomic_DNA"/>
</dbReference>
<evidence type="ECO:0000259" key="8">
    <source>
        <dbReference type="PROSITE" id="PS51459"/>
    </source>
</evidence>
<evidence type="ECO:0000313" key="9">
    <source>
        <dbReference type="EMBL" id="SET25728.1"/>
    </source>
</evidence>
<evidence type="ECO:0000256" key="3">
    <source>
        <dbReference type="ARBA" id="ARBA00022741"/>
    </source>
</evidence>
<dbReference type="AlphaFoldDB" id="A0A1I0D0X3"/>
<reference evidence="10" key="1">
    <citation type="submission" date="2016-10" db="EMBL/GenBank/DDBJ databases">
        <authorList>
            <person name="Varghese N."/>
            <person name="Submissions S."/>
        </authorList>
    </citation>
    <scope>NUCLEOTIDE SEQUENCE [LARGE SCALE GENOMIC DNA]</scope>
    <source>
        <strain evidence="10">DSM 1551</strain>
    </source>
</reference>
<keyword evidence="2" id="KW-0548">Nucleotidyltransferase</keyword>
<feature type="domain" description="Fido" evidence="8">
    <location>
        <begin position="105"/>
        <end position="253"/>
    </location>
</feature>
<dbReference type="GO" id="GO:0051302">
    <property type="term" value="P:regulation of cell division"/>
    <property type="evidence" value="ECO:0007669"/>
    <property type="project" value="TreeGrafter"/>
</dbReference>
<organism evidence="9 10">
    <name type="scientific">Thomasclavelia cocleata</name>
    <dbReference type="NCBI Taxonomy" id="69824"/>
    <lineage>
        <taxon>Bacteria</taxon>
        <taxon>Bacillati</taxon>
        <taxon>Bacillota</taxon>
        <taxon>Erysipelotrichia</taxon>
        <taxon>Erysipelotrichales</taxon>
        <taxon>Coprobacillaceae</taxon>
        <taxon>Thomasclavelia</taxon>
    </lineage>
</organism>
<evidence type="ECO:0000313" key="10">
    <source>
        <dbReference type="Proteomes" id="UP000198558"/>
    </source>
</evidence>
<accession>A0A1I0D0X3</accession>
<gene>
    <name evidence="9" type="ORF">SAMN04489758_104104</name>
</gene>
<dbReference type="OrthoDB" id="9813719at2"/>
<proteinExistence type="predicted"/>
<dbReference type="CDD" id="cd11586">
    <property type="entry name" value="VbhA_like"/>
    <property type="match status" value="1"/>
</dbReference>
<dbReference type="InterPro" id="IPR036597">
    <property type="entry name" value="Fido-like_dom_sf"/>
</dbReference>
<dbReference type="Pfam" id="PF02661">
    <property type="entry name" value="Fic"/>
    <property type="match status" value="1"/>
</dbReference>
<dbReference type="PANTHER" id="PTHR39560:SF1">
    <property type="entry name" value="PROTEIN ADENYLYLTRANSFERASE FIC-RELATED"/>
    <property type="match status" value="1"/>
</dbReference>
<dbReference type="GeneID" id="78287722"/>
<dbReference type="RefSeq" id="WP_092352525.1">
    <property type="nucleotide sequence ID" value="NZ_FOIN01000004.1"/>
</dbReference>
<sequence length="287" mass="34011">MQSYNEKYDEFKYEIITETEDGKLKQIYWNIAFGLQEVDNLKPSEYMIDLAIENIHGKKSYNDVESEISAYYDKKPEINKNLNEQEADIVSVRLVQLLSDKSFRFDYNTYRIYHKYLFDGLDIGISKKYIGNFRDYNISKSEPVLNGATVAYTNHLLIKDTLEYDFNEEKCYDYLNKSTDEIISHIATFTSNIWQVHPFGEGNTRTTALFIQKYIQYLGLGEMNNEIFKDNSRYFRNALVRANFRDISKGVYEDNNYLYKFFSNLLIETNYELNEEELFITKNEVSL</sequence>
<comment type="catalytic activity">
    <reaction evidence="7">
        <text>L-tyrosyl-[protein] + ATP = O-(5'-adenylyl)-L-tyrosyl-[protein] + diphosphate</text>
        <dbReference type="Rhea" id="RHEA:54288"/>
        <dbReference type="Rhea" id="RHEA-COMP:10136"/>
        <dbReference type="Rhea" id="RHEA-COMP:13846"/>
        <dbReference type="ChEBI" id="CHEBI:30616"/>
        <dbReference type="ChEBI" id="CHEBI:33019"/>
        <dbReference type="ChEBI" id="CHEBI:46858"/>
        <dbReference type="ChEBI" id="CHEBI:83624"/>
        <dbReference type="EC" id="2.7.7.108"/>
    </reaction>
</comment>
<dbReference type="GO" id="GO:0070733">
    <property type="term" value="F:AMPylase activity"/>
    <property type="evidence" value="ECO:0007669"/>
    <property type="project" value="UniProtKB-EC"/>
</dbReference>
<evidence type="ECO:0000256" key="7">
    <source>
        <dbReference type="ARBA" id="ARBA00048696"/>
    </source>
</evidence>
<comment type="catalytic activity">
    <reaction evidence="6">
        <text>L-threonyl-[protein] + ATP = 3-O-(5'-adenylyl)-L-threonyl-[protein] + diphosphate</text>
        <dbReference type="Rhea" id="RHEA:54292"/>
        <dbReference type="Rhea" id="RHEA-COMP:11060"/>
        <dbReference type="Rhea" id="RHEA-COMP:13847"/>
        <dbReference type="ChEBI" id="CHEBI:30013"/>
        <dbReference type="ChEBI" id="CHEBI:30616"/>
        <dbReference type="ChEBI" id="CHEBI:33019"/>
        <dbReference type="ChEBI" id="CHEBI:138113"/>
        <dbReference type="EC" id="2.7.7.108"/>
    </reaction>
</comment>
<dbReference type="EC" id="2.7.7.108" evidence="5"/>
<evidence type="ECO:0000256" key="6">
    <source>
        <dbReference type="ARBA" id="ARBA00047939"/>
    </source>
</evidence>
<dbReference type="PANTHER" id="PTHR39560">
    <property type="entry name" value="PROTEIN ADENYLYLTRANSFERASE FIC-RELATED"/>
    <property type="match status" value="1"/>
</dbReference>
<dbReference type="PROSITE" id="PS51459">
    <property type="entry name" value="FIDO"/>
    <property type="match status" value="1"/>
</dbReference>
<keyword evidence="3" id="KW-0547">Nucleotide-binding</keyword>
<dbReference type="Proteomes" id="UP000198558">
    <property type="component" value="Unassembled WGS sequence"/>
</dbReference>
<evidence type="ECO:0000256" key="4">
    <source>
        <dbReference type="ARBA" id="ARBA00022840"/>
    </source>
</evidence>